<sequence>MRIAPVLPDDRKNYLFHPVKEEKVRQDGSYKKNAVFVPVGKDSLHRQLLKGDADFDLHLLIYDGSYNKFCNDSDFIACDAGYKMDMTYRYLHRHPKLLEKYEYFFLLDDDIMITTEDVNRLFLKMREYQLKIAQPSLIMSYYTYPHTAFHPFYILRYTNFVEMMMPCFSRDALKKVLPTFEAHVRWCGIEYHWSVLIGSNHKDMAIIDSIGARHTQPIRSWSMECQKQLEQYLEKYNLSPDIEEYDGMLWDGVGSDCKQAFDELRRQSGKLKQNLLNGGLLKMKKSEMNYAIYSLMLISILWNDQDSWDVVDRLVHKLRCCMFPNVSES</sequence>
<dbReference type="SUPFAM" id="SSF53448">
    <property type="entry name" value="Nucleotide-diphospho-sugar transferases"/>
    <property type="match status" value="1"/>
</dbReference>
<reference evidence="1 2" key="1">
    <citation type="submission" date="2019-09" db="EMBL/GenBank/DDBJ databases">
        <title>Distinct polysaccharide growth profiles of human intestinal Prevotella copri isolates.</title>
        <authorList>
            <person name="Fehlner-Peach H."/>
            <person name="Magnabosco C."/>
            <person name="Raghavan V."/>
            <person name="Scher J.U."/>
            <person name="Tett A."/>
            <person name="Cox L.M."/>
            <person name="Gottsegen C."/>
            <person name="Watters A."/>
            <person name="Wiltshire- Gordon J.D."/>
            <person name="Segata N."/>
            <person name="Bonneau R."/>
            <person name="Littman D.R."/>
        </authorList>
    </citation>
    <scope>NUCLEOTIDE SEQUENCE [LARGE SCALE GENOMIC DNA]</scope>
    <source>
        <strain evidence="2">iA622</strain>
    </source>
</reference>
<accession>A0A6G1U4U5</accession>
<evidence type="ECO:0000313" key="2">
    <source>
        <dbReference type="Proteomes" id="UP000480425"/>
    </source>
</evidence>
<dbReference type="Proteomes" id="UP000480425">
    <property type="component" value="Unassembled WGS sequence"/>
</dbReference>
<dbReference type="InterPro" id="IPR007877">
    <property type="entry name" value="DUF707"/>
</dbReference>
<gene>
    <name evidence="1" type="ORF">F7D73_14100</name>
</gene>
<name>A0A6G1U4U5_9BACT</name>
<evidence type="ECO:0000313" key="1">
    <source>
        <dbReference type="EMBL" id="MQN82050.1"/>
    </source>
</evidence>
<dbReference type="Pfam" id="PF05212">
    <property type="entry name" value="DUF707"/>
    <property type="match status" value="1"/>
</dbReference>
<dbReference type="EMBL" id="VZCB01000098">
    <property type="protein sequence ID" value="MQN82050.1"/>
    <property type="molecule type" value="Genomic_DNA"/>
</dbReference>
<dbReference type="InterPro" id="IPR029044">
    <property type="entry name" value="Nucleotide-diphossugar_trans"/>
</dbReference>
<organism evidence="1 2">
    <name type="scientific">Segatella copri</name>
    <dbReference type="NCBI Taxonomy" id="165179"/>
    <lineage>
        <taxon>Bacteria</taxon>
        <taxon>Pseudomonadati</taxon>
        <taxon>Bacteroidota</taxon>
        <taxon>Bacteroidia</taxon>
        <taxon>Bacteroidales</taxon>
        <taxon>Prevotellaceae</taxon>
        <taxon>Segatella</taxon>
    </lineage>
</organism>
<protein>
    <submittedName>
        <fullName evidence="1">DUF707 domain-containing protein</fullName>
    </submittedName>
</protein>
<dbReference type="OrthoDB" id="2938920at2"/>
<proteinExistence type="predicted"/>
<comment type="caution">
    <text evidence="1">The sequence shown here is derived from an EMBL/GenBank/DDBJ whole genome shotgun (WGS) entry which is preliminary data.</text>
</comment>
<dbReference type="AlphaFoldDB" id="A0A6G1U4U5"/>